<keyword evidence="1" id="KW-0472">Membrane</keyword>
<keyword evidence="3" id="KW-1185">Reference proteome</keyword>
<organism evidence="2 3">
    <name type="scientific">Parathielavia appendiculata</name>
    <dbReference type="NCBI Taxonomy" id="2587402"/>
    <lineage>
        <taxon>Eukaryota</taxon>
        <taxon>Fungi</taxon>
        <taxon>Dikarya</taxon>
        <taxon>Ascomycota</taxon>
        <taxon>Pezizomycotina</taxon>
        <taxon>Sordariomycetes</taxon>
        <taxon>Sordariomycetidae</taxon>
        <taxon>Sordariales</taxon>
        <taxon>Chaetomiaceae</taxon>
        <taxon>Parathielavia</taxon>
    </lineage>
</organism>
<proteinExistence type="predicted"/>
<reference evidence="2" key="2">
    <citation type="submission" date="2023-05" db="EMBL/GenBank/DDBJ databases">
        <authorList>
            <consortium name="Lawrence Berkeley National Laboratory"/>
            <person name="Steindorff A."/>
            <person name="Hensen N."/>
            <person name="Bonometti L."/>
            <person name="Westerberg I."/>
            <person name="Brannstrom I.O."/>
            <person name="Guillou S."/>
            <person name="Cros-Aarteil S."/>
            <person name="Calhoun S."/>
            <person name="Haridas S."/>
            <person name="Kuo A."/>
            <person name="Mondo S."/>
            <person name="Pangilinan J."/>
            <person name="Riley R."/>
            <person name="Labutti K."/>
            <person name="Andreopoulos B."/>
            <person name="Lipzen A."/>
            <person name="Chen C."/>
            <person name="Yanf M."/>
            <person name="Daum C."/>
            <person name="Ng V."/>
            <person name="Clum A."/>
            <person name="Ohm R."/>
            <person name="Martin F."/>
            <person name="Silar P."/>
            <person name="Natvig D."/>
            <person name="Lalanne C."/>
            <person name="Gautier V."/>
            <person name="Ament-Velasquez S.L."/>
            <person name="Kruys A."/>
            <person name="Hutchinson M.I."/>
            <person name="Powell A.J."/>
            <person name="Barry K."/>
            <person name="Miller A.N."/>
            <person name="Grigoriev I.V."/>
            <person name="Debuchy R."/>
            <person name="Gladieux P."/>
            <person name="Thoren M.H."/>
            <person name="Johannesson H."/>
        </authorList>
    </citation>
    <scope>NUCLEOTIDE SEQUENCE</scope>
    <source>
        <strain evidence="2">CBS 731.68</strain>
    </source>
</reference>
<dbReference type="Proteomes" id="UP001302602">
    <property type="component" value="Unassembled WGS sequence"/>
</dbReference>
<keyword evidence="1" id="KW-1133">Transmembrane helix</keyword>
<dbReference type="RefSeq" id="XP_062652359.1">
    <property type="nucleotide sequence ID" value="XM_062786717.1"/>
</dbReference>
<evidence type="ECO:0000256" key="1">
    <source>
        <dbReference type="SAM" id="Phobius"/>
    </source>
</evidence>
<evidence type="ECO:0000313" key="3">
    <source>
        <dbReference type="Proteomes" id="UP001302602"/>
    </source>
</evidence>
<feature type="transmembrane region" description="Helical" evidence="1">
    <location>
        <begin position="32"/>
        <end position="52"/>
    </location>
</feature>
<protein>
    <submittedName>
        <fullName evidence="2">Uncharacterized protein</fullName>
    </submittedName>
</protein>
<dbReference type="AlphaFoldDB" id="A0AAN6Z8J6"/>
<comment type="caution">
    <text evidence="2">The sequence shown here is derived from an EMBL/GenBank/DDBJ whole genome shotgun (WGS) entry which is preliminary data.</text>
</comment>
<dbReference type="EMBL" id="MU853223">
    <property type="protein sequence ID" value="KAK4128588.1"/>
    <property type="molecule type" value="Genomic_DNA"/>
</dbReference>
<name>A0AAN6Z8J6_9PEZI</name>
<gene>
    <name evidence="2" type="ORF">N657DRAFT_30723</name>
</gene>
<dbReference type="GeneID" id="87823485"/>
<keyword evidence="1" id="KW-0812">Transmembrane</keyword>
<sequence length="81" mass="9672">MERNMDHSLKTDVSHLSRLIEFTSLFSLRFRLMLLSLLLLPTLSFTHIRLHFTPNPLYNSTYTPSIVPLWEKRRNGSWNNR</sequence>
<accession>A0AAN6Z8J6</accession>
<reference evidence="2" key="1">
    <citation type="journal article" date="2023" name="Mol. Phylogenet. Evol.">
        <title>Genome-scale phylogeny and comparative genomics of the fungal order Sordariales.</title>
        <authorList>
            <person name="Hensen N."/>
            <person name="Bonometti L."/>
            <person name="Westerberg I."/>
            <person name="Brannstrom I.O."/>
            <person name="Guillou S."/>
            <person name="Cros-Aarteil S."/>
            <person name="Calhoun S."/>
            <person name="Haridas S."/>
            <person name="Kuo A."/>
            <person name="Mondo S."/>
            <person name="Pangilinan J."/>
            <person name="Riley R."/>
            <person name="LaButti K."/>
            <person name="Andreopoulos B."/>
            <person name="Lipzen A."/>
            <person name="Chen C."/>
            <person name="Yan M."/>
            <person name="Daum C."/>
            <person name="Ng V."/>
            <person name="Clum A."/>
            <person name="Steindorff A."/>
            <person name="Ohm R.A."/>
            <person name="Martin F."/>
            <person name="Silar P."/>
            <person name="Natvig D.O."/>
            <person name="Lalanne C."/>
            <person name="Gautier V."/>
            <person name="Ament-Velasquez S.L."/>
            <person name="Kruys A."/>
            <person name="Hutchinson M.I."/>
            <person name="Powell A.J."/>
            <person name="Barry K."/>
            <person name="Miller A.N."/>
            <person name="Grigoriev I.V."/>
            <person name="Debuchy R."/>
            <person name="Gladieux P."/>
            <person name="Hiltunen Thoren M."/>
            <person name="Johannesson H."/>
        </authorList>
    </citation>
    <scope>NUCLEOTIDE SEQUENCE</scope>
    <source>
        <strain evidence="2">CBS 731.68</strain>
    </source>
</reference>
<evidence type="ECO:0000313" key="2">
    <source>
        <dbReference type="EMBL" id="KAK4128588.1"/>
    </source>
</evidence>